<dbReference type="PANTHER" id="PTHR11353">
    <property type="entry name" value="CHAPERONIN"/>
    <property type="match status" value="1"/>
</dbReference>
<feature type="region of interest" description="Disordered" evidence="8">
    <location>
        <begin position="508"/>
        <end position="528"/>
    </location>
</feature>
<dbReference type="InterPro" id="IPR017998">
    <property type="entry name" value="Chaperone_TCP-1"/>
</dbReference>
<dbReference type="SUPFAM" id="SSF52029">
    <property type="entry name" value="GroEL apical domain-like"/>
    <property type="match status" value="1"/>
</dbReference>
<gene>
    <name evidence="9" type="ORF">OKIOD_LOCUS15844</name>
</gene>
<dbReference type="InterPro" id="IPR027413">
    <property type="entry name" value="GROEL-like_equatorial_sf"/>
</dbReference>
<proteinExistence type="inferred from homology"/>
<comment type="similarity">
    <text evidence="2 7">Belongs to the TCP-1 chaperonin family.</text>
</comment>
<sequence length="528" mass="57761">MAAIKNLNPKAELARNHQALAINISAARGLRDVMKTNLGPKGTMKMLVSGAGDIKLTKDGNVLLNEMQIQSPPAMLIAKCATALDDTVGDGTSQLICFIGELLKQADGHIADGVHPRLINDGFRLASVEAKKALEIIAEKKEINRDLLLQVARTSLRTKLDAELSEKLTEAVVDAILAIQKEGEEINLHMVEIMEMQHRSAMDTQLIKGLVLDHGARHPDMPKRSEKCFILAANVSLEYEKTEVNSGFFYKTAEEREKLVKAERAFTDQKVQKIIDFKKQVCKDEGEGEASFILINQKGIDPISLDALAKENIVALRRAKRRNMERLALACGGHAQNSVDDLTPDCLGKAGLVYEAVLGENKFTFVEDCVNPQSVTLLIRGPNRHTIAQIKDAIRDGLRAVKNCIDDKQVVPGAGAFEIACHQHLIEYSNTVKGRQALGVRAFAEALLVVPKTLANNSGHDPMDVVVTLQSETRMNKEAMGVDLQTGEAIIPGDEGIWDNYCVKSRFSTPRPSSPSTSSSSMRSCEPV</sequence>
<dbReference type="Gene3D" id="3.30.260.10">
    <property type="entry name" value="TCP-1-like chaperonin intermediate domain"/>
    <property type="match status" value="1"/>
</dbReference>
<evidence type="ECO:0000313" key="9">
    <source>
        <dbReference type="EMBL" id="CAG5112915.1"/>
    </source>
</evidence>
<dbReference type="PROSITE" id="PS00750">
    <property type="entry name" value="TCP1_1"/>
    <property type="match status" value="1"/>
</dbReference>
<dbReference type="Pfam" id="PF00118">
    <property type="entry name" value="Cpn60_TCP1"/>
    <property type="match status" value="1"/>
</dbReference>
<dbReference type="InterPro" id="IPR002194">
    <property type="entry name" value="Chaperonin_TCP-1_CS"/>
</dbReference>
<evidence type="ECO:0000313" key="10">
    <source>
        <dbReference type="Proteomes" id="UP001158576"/>
    </source>
</evidence>
<evidence type="ECO:0000256" key="1">
    <source>
        <dbReference type="ARBA" id="ARBA00004496"/>
    </source>
</evidence>
<dbReference type="SUPFAM" id="SSF48592">
    <property type="entry name" value="GroEL equatorial domain-like"/>
    <property type="match status" value="1"/>
</dbReference>
<keyword evidence="3" id="KW-0963">Cytoplasm</keyword>
<evidence type="ECO:0000256" key="3">
    <source>
        <dbReference type="ARBA" id="ARBA00022490"/>
    </source>
</evidence>
<dbReference type="Gene3D" id="1.10.560.10">
    <property type="entry name" value="GroEL-like equatorial domain"/>
    <property type="match status" value="1"/>
</dbReference>
<dbReference type="PRINTS" id="PR00304">
    <property type="entry name" value="TCOMPLEXTCP1"/>
</dbReference>
<evidence type="ECO:0000256" key="7">
    <source>
        <dbReference type="RuleBase" id="RU004187"/>
    </source>
</evidence>
<dbReference type="Gene3D" id="3.50.7.10">
    <property type="entry name" value="GroEL"/>
    <property type="match status" value="1"/>
</dbReference>
<dbReference type="InterPro" id="IPR002423">
    <property type="entry name" value="Cpn60/GroEL/TCP-1"/>
</dbReference>
<keyword evidence="10" id="KW-1185">Reference proteome</keyword>
<keyword evidence="4 7" id="KW-0547">Nucleotide-binding</keyword>
<evidence type="ECO:0000256" key="5">
    <source>
        <dbReference type="ARBA" id="ARBA00022840"/>
    </source>
</evidence>
<name>A0ABN7T9U1_OIKDI</name>
<evidence type="ECO:0000256" key="6">
    <source>
        <dbReference type="ARBA" id="ARBA00023186"/>
    </source>
</evidence>
<keyword evidence="5 7" id="KW-0067">ATP-binding</keyword>
<dbReference type="EMBL" id="OU015567">
    <property type="protein sequence ID" value="CAG5112915.1"/>
    <property type="molecule type" value="Genomic_DNA"/>
</dbReference>
<accession>A0ABN7T9U1</accession>
<dbReference type="InterPro" id="IPR012722">
    <property type="entry name" value="Chap_CCT_zeta"/>
</dbReference>
<dbReference type="CDD" id="cd03342">
    <property type="entry name" value="TCP1_zeta"/>
    <property type="match status" value="1"/>
</dbReference>
<evidence type="ECO:0000256" key="4">
    <source>
        <dbReference type="ARBA" id="ARBA00022741"/>
    </source>
</evidence>
<dbReference type="Proteomes" id="UP001158576">
    <property type="component" value="Chromosome 2"/>
</dbReference>
<dbReference type="InterPro" id="IPR027410">
    <property type="entry name" value="TCP-1-like_intermed_sf"/>
</dbReference>
<dbReference type="SUPFAM" id="SSF54849">
    <property type="entry name" value="GroEL-intermediate domain like"/>
    <property type="match status" value="1"/>
</dbReference>
<evidence type="ECO:0000256" key="8">
    <source>
        <dbReference type="SAM" id="MobiDB-lite"/>
    </source>
</evidence>
<evidence type="ECO:0000256" key="2">
    <source>
        <dbReference type="ARBA" id="ARBA00008020"/>
    </source>
</evidence>
<reference evidence="9 10" key="1">
    <citation type="submission" date="2021-04" db="EMBL/GenBank/DDBJ databases">
        <authorList>
            <person name="Bliznina A."/>
        </authorList>
    </citation>
    <scope>NUCLEOTIDE SEQUENCE [LARGE SCALE GENOMIC DNA]</scope>
</reference>
<dbReference type="PROSITE" id="PS00751">
    <property type="entry name" value="TCP1_2"/>
    <property type="match status" value="1"/>
</dbReference>
<organism evidence="9 10">
    <name type="scientific">Oikopleura dioica</name>
    <name type="common">Tunicate</name>
    <dbReference type="NCBI Taxonomy" id="34765"/>
    <lineage>
        <taxon>Eukaryota</taxon>
        <taxon>Metazoa</taxon>
        <taxon>Chordata</taxon>
        <taxon>Tunicata</taxon>
        <taxon>Appendicularia</taxon>
        <taxon>Copelata</taxon>
        <taxon>Oikopleuridae</taxon>
        <taxon>Oikopleura</taxon>
    </lineage>
</organism>
<keyword evidence="6 7" id="KW-0143">Chaperone</keyword>
<protein>
    <submittedName>
        <fullName evidence="9">Oidioi.mRNA.OKI2018_I69.chr2.g7079.t1.cds</fullName>
    </submittedName>
</protein>
<dbReference type="NCBIfam" id="TIGR02347">
    <property type="entry name" value="chap_CCT_zeta"/>
    <property type="match status" value="1"/>
</dbReference>
<comment type="subcellular location">
    <subcellularLocation>
        <location evidence="1">Cytoplasm</location>
    </subcellularLocation>
</comment>
<dbReference type="InterPro" id="IPR027409">
    <property type="entry name" value="GroEL-like_apical_dom_sf"/>
</dbReference>